<dbReference type="AlphaFoldDB" id="A0A6J7AWD0"/>
<evidence type="ECO:0000259" key="5">
    <source>
        <dbReference type="Pfam" id="PF24827"/>
    </source>
</evidence>
<dbReference type="InterPro" id="IPR055438">
    <property type="entry name" value="AstE_AspA_cat"/>
</dbReference>
<reference evidence="6" key="1">
    <citation type="submission" date="2020-05" db="EMBL/GenBank/DDBJ databases">
        <authorList>
            <person name="Chiriac C."/>
            <person name="Salcher M."/>
            <person name="Ghai R."/>
            <person name="Kavagutti S V."/>
        </authorList>
    </citation>
    <scope>NUCLEOTIDE SEQUENCE</scope>
</reference>
<dbReference type="SUPFAM" id="SSF53187">
    <property type="entry name" value="Zn-dependent exopeptidases"/>
    <property type="match status" value="1"/>
</dbReference>
<name>A0A6J7AWD0_9ZZZZ</name>
<accession>A0A6J7AWD0</accession>
<keyword evidence="4" id="KW-0862">Zinc</keyword>
<evidence type="ECO:0000313" key="6">
    <source>
        <dbReference type="EMBL" id="CAB4837436.1"/>
    </source>
</evidence>
<organism evidence="6">
    <name type="scientific">freshwater metagenome</name>
    <dbReference type="NCBI Taxonomy" id="449393"/>
    <lineage>
        <taxon>unclassified sequences</taxon>
        <taxon>metagenomes</taxon>
        <taxon>ecological metagenomes</taxon>
    </lineage>
</organism>
<evidence type="ECO:0000256" key="1">
    <source>
        <dbReference type="ARBA" id="ARBA00001947"/>
    </source>
</evidence>
<evidence type="ECO:0000256" key="3">
    <source>
        <dbReference type="ARBA" id="ARBA00022801"/>
    </source>
</evidence>
<proteinExistence type="predicted"/>
<dbReference type="EMBL" id="CAFAHD010000035">
    <property type="protein sequence ID" value="CAB4837436.1"/>
    <property type="molecule type" value="Genomic_DNA"/>
</dbReference>
<dbReference type="GO" id="GO:0046872">
    <property type="term" value="F:metal ion binding"/>
    <property type="evidence" value="ECO:0007669"/>
    <property type="project" value="UniProtKB-KW"/>
</dbReference>
<dbReference type="GO" id="GO:0016788">
    <property type="term" value="F:hydrolase activity, acting on ester bonds"/>
    <property type="evidence" value="ECO:0007669"/>
    <property type="project" value="InterPro"/>
</dbReference>
<evidence type="ECO:0000256" key="2">
    <source>
        <dbReference type="ARBA" id="ARBA00022723"/>
    </source>
</evidence>
<keyword evidence="3" id="KW-0378">Hydrolase</keyword>
<protein>
    <submittedName>
        <fullName evidence="6">Unannotated protein</fullName>
    </submittedName>
</protein>
<dbReference type="PANTHER" id="PTHR37326:SF1">
    <property type="entry name" value="BLL3975 PROTEIN"/>
    <property type="match status" value="1"/>
</dbReference>
<gene>
    <name evidence="6" type="ORF">UFOPK3227_00454</name>
</gene>
<feature type="domain" description="Succinylglutamate desuccinylase/Aspartoacylase catalytic" evidence="5">
    <location>
        <begin position="51"/>
        <end position="235"/>
    </location>
</feature>
<dbReference type="Gene3D" id="3.40.630.10">
    <property type="entry name" value="Zn peptidases"/>
    <property type="match status" value="1"/>
</dbReference>
<evidence type="ECO:0000256" key="4">
    <source>
        <dbReference type="ARBA" id="ARBA00022833"/>
    </source>
</evidence>
<comment type="cofactor">
    <cofactor evidence="1">
        <name>Zn(2+)</name>
        <dbReference type="ChEBI" id="CHEBI:29105"/>
    </cofactor>
</comment>
<sequence length="349" mass="37803">MERLICRAHELDLESPGRRDYWVALEHDSIWGDHLIPLTVLVGPQARQGEGLVAFGSNHGNEYEGPMVVQKMMRTLNLADVQGRIILVPVLNVAAFRAASRDSALDDHVNLNRAFVDGAGIHPGIKGITHRIAAFVRETIWPHVHVVIDLHAGGQVARFLPLTSFHAVEDPALMRITENTARWFGTPLVITYQNDSPGLLSSEAERLGKVTIGCELGWGGAVSPAGVRFGCQGVLAAAIHHGQLRGEVNPISHHADGSQVRAEMIDRDCFTVAPFAGHYEPLLECGARVSRGDIVAQLHDFDRIDLSPWPVKAGVDGIVIAQAWGAPVLQGQHVLVTGRIVPFVSGPLT</sequence>
<dbReference type="PANTHER" id="PTHR37326">
    <property type="entry name" value="BLL3975 PROTEIN"/>
    <property type="match status" value="1"/>
</dbReference>
<dbReference type="Pfam" id="PF24827">
    <property type="entry name" value="AstE_AspA_cat"/>
    <property type="match status" value="1"/>
</dbReference>
<dbReference type="InterPro" id="IPR053138">
    <property type="entry name" value="N-alpha-Ac-DABA_deacetylase"/>
</dbReference>
<keyword evidence="2" id="KW-0479">Metal-binding</keyword>